<accession>A0A0A9ED58</accession>
<dbReference type="EMBL" id="GBRH01199899">
    <property type="protein sequence ID" value="JAD97996.1"/>
    <property type="molecule type" value="Transcribed_RNA"/>
</dbReference>
<sequence length="74" mass="8325">MYVCITIFCQIIHGLFNASMVEVKTSSQAICTSYKSIELHNDATAKRPSAFQSWFTSNSCRTERWRPDGQSTSG</sequence>
<protein>
    <submittedName>
        <fullName evidence="1">Uncharacterized protein</fullName>
    </submittedName>
</protein>
<evidence type="ECO:0000313" key="1">
    <source>
        <dbReference type="EMBL" id="JAD97996.1"/>
    </source>
</evidence>
<reference evidence="1" key="2">
    <citation type="journal article" date="2015" name="Data Brief">
        <title>Shoot transcriptome of the giant reed, Arundo donax.</title>
        <authorList>
            <person name="Barrero R.A."/>
            <person name="Guerrero F.D."/>
            <person name="Moolhuijzen P."/>
            <person name="Goolsby J.A."/>
            <person name="Tidwell J."/>
            <person name="Bellgard S.E."/>
            <person name="Bellgard M.I."/>
        </authorList>
    </citation>
    <scope>NUCLEOTIDE SEQUENCE</scope>
    <source>
        <tissue evidence="1">Shoot tissue taken approximately 20 cm above the soil surface</tissue>
    </source>
</reference>
<dbReference type="AlphaFoldDB" id="A0A0A9ED58"/>
<name>A0A0A9ED58_ARUDO</name>
<organism evidence="1">
    <name type="scientific">Arundo donax</name>
    <name type="common">Giant reed</name>
    <name type="synonym">Donax arundinaceus</name>
    <dbReference type="NCBI Taxonomy" id="35708"/>
    <lineage>
        <taxon>Eukaryota</taxon>
        <taxon>Viridiplantae</taxon>
        <taxon>Streptophyta</taxon>
        <taxon>Embryophyta</taxon>
        <taxon>Tracheophyta</taxon>
        <taxon>Spermatophyta</taxon>
        <taxon>Magnoliopsida</taxon>
        <taxon>Liliopsida</taxon>
        <taxon>Poales</taxon>
        <taxon>Poaceae</taxon>
        <taxon>PACMAD clade</taxon>
        <taxon>Arundinoideae</taxon>
        <taxon>Arundineae</taxon>
        <taxon>Arundo</taxon>
    </lineage>
</organism>
<proteinExistence type="predicted"/>
<reference evidence="1" key="1">
    <citation type="submission" date="2014-09" db="EMBL/GenBank/DDBJ databases">
        <authorList>
            <person name="Magalhaes I.L.F."/>
            <person name="Oliveira U."/>
            <person name="Santos F.R."/>
            <person name="Vidigal T.H.D.A."/>
            <person name="Brescovit A.D."/>
            <person name="Santos A.J."/>
        </authorList>
    </citation>
    <scope>NUCLEOTIDE SEQUENCE</scope>
    <source>
        <tissue evidence="1">Shoot tissue taken approximately 20 cm above the soil surface</tissue>
    </source>
</reference>